<keyword evidence="3" id="KW-1185">Reference proteome</keyword>
<name>A0ABT3JZ11_9XANT</name>
<gene>
    <name evidence="2" type="ORF">OK345_14625</name>
</gene>
<accession>A0ABT3JZ11</accession>
<dbReference type="PROSITE" id="PS50943">
    <property type="entry name" value="HTH_CROC1"/>
    <property type="match status" value="1"/>
</dbReference>
<sequence length="86" mass="9560">MESATYTVRTPQQLAPLMRAFRKQAGLSQAQLAEQLGISRQAITALEREPEAATFERLMKVWAVLGLEVSLRHNGHDTAAATPLEW</sequence>
<dbReference type="SUPFAM" id="SSF47413">
    <property type="entry name" value="lambda repressor-like DNA-binding domains"/>
    <property type="match status" value="1"/>
</dbReference>
<dbReference type="EMBL" id="JAPCHY010000013">
    <property type="protein sequence ID" value="MCW4473733.1"/>
    <property type="molecule type" value="Genomic_DNA"/>
</dbReference>
<organism evidence="2 3">
    <name type="scientific">Xanthomonas chitinilytica</name>
    <dbReference type="NCBI Taxonomy" id="2989819"/>
    <lineage>
        <taxon>Bacteria</taxon>
        <taxon>Pseudomonadati</taxon>
        <taxon>Pseudomonadota</taxon>
        <taxon>Gammaproteobacteria</taxon>
        <taxon>Lysobacterales</taxon>
        <taxon>Lysobacteraceae</taxon>
        <taxon>Xanthomonas</taxon>
    </lineage>
</organism>
<evidence type="ECO:0000313" key="2">
    <source>
        <dbReference type="EMBL" id="MCW4473733.1"/>
    </source>
</evidence>
<comment type="caution">
    <text evidence="2">The sequence shown here is derived from an EMBL/GenBank/DDBJ whole genome shotgun (WGS) entry which is preliminary data.</text>
</comment>
<dbReference type="InterPro" id="IPR001387">
    <property type="entry name" value="Cro/C1-type_HTH"/>
</dbReference>
<evidence type="ECO:0000313" key="3">
    <source>
        <dbReference type="Proteomes" id="UP001209922"/>
    </source>
</evidence>
<dbReference type="Gene3D" id="1.10.260.40">
    <property type="entry name" value="lambda repressor-like DNA-binding domains"/>
    <property type="match status" value="1"/>
</dbReference>
<dbReference type="SMART" id="SM00530">
    <property type="entry name" value="HTH_XRE"/>
    <property type="match status" value="1"/>
</dbReference>
<evidence type="ECO:0000259" key="1">
    <source>
        <dbReference type="PROSITE" id="PS50943"/>
    </source>
</evidence>
<dbReference type="Proteomes" id="UP001209922">
    <property type="component" value="Unassembled WGS sequence"/>
</dbReference>
<proteinExistence type="predicted"/>
<dbReference type="CDD" id="cd00093">
    <property type="entry name" value="HTH_XRE"/>
    <property type="match status" value="1"/>
</dbReference>
<dbReference type="RefSeq" id="WP_265128719.1">
    <property type="nucleotide sequence ID" value="NZ_JAPCHY010000013.1"/>
</dbReference>
<reference evidence="2 3" key="1">
    <citation type="submission" date="2022-10" db="EMBL/GenBank/DDBJ databases">
        <title>Xanthomonas sp. H13-6.</title>
        <authorList>
            <person name="Liu X."/>
            <person name="Deng Z."/>
            <person name="Jiang Y."/>
            <person name="Yu T."/>
            <person name="Ai J."/>
        </authorList>
    </citation>
    <scope>NUCLEOTIDE SEQUENCE [LARGE SCALE GENOMIC DNA]</scope>
    <source>
        <strain evidence="2 3">H13-6</strain>
    </source>
</reference>
<dbReference type="InterPro" id="IPR010982">
    <property type="entry name" value="Lambda_DNA-bd_dom_sf"/>
</dbReference>
<protein>
    <submittedName>
        <fullName evidence="2">Helix-turn-helix domain-containing protein</fullName>
    </submittedName>
</protein>
<dbReference type="Pfam" id="PF01381">
    <property type="entry name" value="HTH_3"/>
    <property type="match status" value="1"/>
</dbReference>
<feature type="domain" description="HTH cro/C1-type" evidence="1">
    <location>
        <begin position="18"/>
        <end position="72"/>
    </location>
</feature>